<organism evidence="3 4">
    <name type="scientific">Psychromonas marina</name>
    <dbReference type="NCBI Taxonomy" id="88364"/>
    <lineage>
        <taxon>Bacteria</taxon>
        <taxon>Pseudomonadati</taxon>
        <taxon>Pseudomonadota</taxon>
        <taxon>Gammaproteobacteria</taxon>
        <taxon>Alteromonadales</taxon>
        <taxon>Psychromonadaceae</taxon>
        <taxon>Psychromonas</taxon>
    </lineage>
</organism>
<dbReference type="InterPro" id="IPR036291">
    <property type="entry name" value="NAD(P)-bd_dom_sf"/>
</dbReference>
<dbReference type="SUPFAM" id="SSF48179">
    <property type="entry name" value="6-phosphogluconate dehydrogenase C-terminal domain-like"/>
    <property type="match status" value="1"/>
</dbReference>
<reference evidence="4" key="1">
    <citation type="journal article" date="2019" name="Int. J. Syst. Evol. Microbiol.">
        <title>The Global Catalogue of Microorganisms (GCM) 10K type strain sequencing project: providing services to taxonomists for standard genome sequencing and annotation.</title>
        <authorList>
            <consortium name="The Broad Institute Genomics Platform"/>
            <consortium name="The Broad Institute Genome Sequencing Center for Infectious Disease"/>
            <person name="Wu L."/>
            <person name="Ma J."/>
        </authorList>
    </citation>
    <scope>NUCLEOTIDE SEQUENCE [LARGE SCALE GENOMIC DNA]</scope>
    <source>
        <strain evidence="4">NBRC 103166</strain>
    </source>
</reference>
<dbReference type="InterPro" id="IPR051729">
    <property type="entry name" value="Opine/Lysopine_DH"/>
</dbReference>
<comment type="caution">
    <text evidence="3">The sequence shown here is derived from an EMBL/GenBank/DDBJ whole genome shotgun (WGS) entry which is preliminary data.</text>
</comment>
<dbReference type="Pfam" id="PF02317">
    <property type="entry name" value="Octopine_DH"/>
    <property type="match status" value="1"/>
</dbReference>
<keyword evidence="1" id="KW-0560">Oxidoreductase</keyword>
<protein>
    <recommendedName>
        <fullName evidence="2">Opine dehydrogenase domain-containing protein</fullName>
    </recommendedName>
</protein>
<evidence type="ECO:0000313" key="4">
    <source>
        <dbReference type="Proteomes" id="UP001157353"/>
    </source>
</evidence>
<evidence type="ECO:0000256" key="1">
    <source>
        <dbReference type="ARBA" id="ARBA00023002"/>
    </source>
</evidence>
<feature type="domain" description="Opine dehydrogenase" evidence="2">
    <location>
        <begin position="185"/>
        <end position="328"/>
    </location>
</feature>
<dbReference type="PANTHER" id="PTHR38015:SF1">
    <property type="entry name" value="OPINE DEHYDROGENASE DOMAIN-CONTAINING PROTEIN"/>
    <property type="match status" value="1"/>
</dbReference>
<dbReference type="PANTHER" id="PTHR38015">
    <property type="entry name" value="BLR6086 PROTEIN"/>
    <property type="match status" value="1"/>
</dbReference>
<proteinExistence type="predicted"/>
<dbReference type="RefSeq" id="WP_284204179.1">
    <property type="nucleotide sequence ID" value="NZ_BSPQ01000009.1"/>
</dbReference>
<gene>
    <name evidence="3" type="ORF">GCM10007916_21270</name>
</gene>
<name>A0ABQ6E1D7_9GAMM</name>
<evidence type="ECO:0000313" key="3">
    <source>
        <dbReference type="EMBL" id="GLS91059.1"/>
    </source>
</evidence>
<keyword evidence="4" id="KW-1185">Reference proteome</keyword>
<accession>A0ABQ6E1D7</accession>
<sequence>MNITILGAGAGGSVTAFDYACHGHAVRLFDFPEFPENIEAIANQGGIYAEGVISGFGPVVYAGHDIDKALKGADLIYVVGPAFSTIPFAEACIGKLKAGQTVIISPGSCAGSLEFKQAVGLALDDNSVRFAETHTLQYAVRLLEAGRVHVFLKLKAGNLLAALPSRDTTDILQMIADVYPAIEPAHNVIQTSLQNANPIIHPAVSLSNAARIEGADNFLFYEEGVSDAVGRLIEAADRERIAIGERLGISVLSDPEIGIRQGYMLENDYGLAYRKAPGFIGIPAQAQLDHRYIHEDVGYGLVFMSELAKQIGVETPTIDAIIQLTSVLMNRDYATEALRTPKTLGIAGLSVEELGNL</sequence>
<evidence type="ECO:0000259" key="2">
    <source>
        <dbReference type="Pfam" id="PF02317"/>
    </source>
</evidence>
<dbReference type="InterPro" id="IPR003421">
    <property type="entry name" value="Opine_DH"/>
</dbReference>
<dbReference type="Gene3D" id="3.40.50.720">
    <property type="entry name" value="NAD(P)-binding Rossmann-like Domain"/>
    <property type="match status" value="1"/>
</dbReference>
<dbReference type="Proteomes" id="UP001157353">
    <property type="component" value="Unassembled WGS sequence"/>
</dbReference>
<dbReference type="EMBL" id="BSPQ01000009">
    <property type="protein sequence ID" value="GLS91059.1"/>
    <property type="molecule type" value="Genomic_DNA"/>
</dbReference>
<dbReference type="InterPro" id="IPR008927">
    <property type="entry name" value="6-PGluconate_DH-like_C_sf"/>
</dbReference>
<dbReference type="InterPro" id="IPR013328">
    <property type="entry name" value="6PGD_dom2"/>
</dbReference>
<dbReference type="SUPFAM" id="SSF51735">
    <property type="entry name" value="NAD(P)-binding Rossmann-fold domains"/>
    <property type="match status" value="1"/>
</dbReference>
<dbReference type="Gene3D" id="1.10.1040.10">
    <property type="entry name" value="N-(1-d-carboxylethyl)-l-norvaline Dehydrogenase, domain 2"/>
    <property type="match status" value="1"/>
</dbReference>